<dbReference type="AlphaFoldDB" id="C0EFE8"/>
<protein>
    <submittedName>
        <fullName evidence="1">Uncharacterized protein</fullName>
    </submittedName>
</protein>
<dbReference type="EMBL" id="ACEC01000090">
    <property type="protein sequence ID" value="EEG29808.1"/>
    <property type="molecule type" value="Genomic_DNA"/>
</dbReference>
<evidence type="ECO:0000313" key="2">
    <source>
        <dbReference type="Proteomes" id="UP000003340"/>
    </source>
</evidence>
<reference evidence="1 2" key="1">
    <citation type="submission" date="2009-01" db="EMBL/GenBank/DDBJ databases">
        <authorList>
            <person name="Fulton L."/>
            <person name="Clifton S."/>
            <person name="Fulton B."/>
            <person name="Xu J."/>
            <person name="Minx P."/>
            <person name="Pepin K.H."/>
            <person name="Johnson M."/>
            <person name="Bhonagiri V."/>
            <person name="Nash W.E."/>
            <person name="Mardis E.R."/>
            <person name="Wilson R.K."/>
        </authorList>
    </citation>
    <scope>NUCLEOTIDE SEQUENCE [LARGE SCALE GENOMIC DNA]</scope>
    <source>
        <strain evidence="1 2">DSM 5476</strain>
    </source>
</reference>
<dbReference type="HOGENOM" id="CLU_2138648_0_0_9"/>
<sequence length="113" mass="12370">KLVEFVVVVSRLELSVFRDRLNISNIVIGITEDVVAVLNSLHYCSCGTGRWTLGIPKAGLEGGSEVEGALLDPREFVVGIAHGVLVVDLDALDESKIFGQTVERYMVQVRKMI</sequence>
<reference evidence="1 2" key="2">
    <citation type="submission" date="2009-02" db="EMBL/GenBank/DDBJ databases">
        <title>Draft genome sequence of Clostridium methylpentosum (DSM 5476).</title>
        <authorList>
            <person name="Sudarsanam P."/>
            <person name="Ley R."/>
            <person name="Guruge J."/>
            <person name="Turnbaugh P.J."/>
            <person name="Mahowald M."/>
            <person name="Liep D."/>
            <person name="Gordon J."/>
        </authorList>
    </citation>
    <scope>NUCLEOTIDE SEQUENCE [LARGE SCALE GENOMIC DNA]</scope>
    <source>
        <strain evidence="1 2">DSM 5476</strain>
    </source>
</reference>
<proteinExistence type="predicted"/>
<comment type="caution">
    <text evidence="1">The sequence shown here is derived from an EMBL/GenBank/DDBJ whole genome shotgun (WGS) entry which is preliminary data.</text>
</comment>
<keyword evidence="2" id="KW-1185">Reference proteome</keyword>
<feature type="non-terminal residue" evidence="1">
    <location>
        <position position="1"/>
    </location>
</feature>
<evidence type="ECO:0000313" key="1">
    <source>
        <dbReference type="EMBL" id="EEG29808.1"/>
    </source>
</evidence>
<name>C0EFE8_9FIRM</name>
<accession>C0EFE8</accession>
<gene>
    <name evidence="1" type="ORF">CLOSTMETH_02590</name>
</gene>
<organism evidence="1 2">
    <name type="scientific">[Clostridium] methylpentosum DSM 5476</name>
    <dbReference type="NCBI Taxonomy" id="537013"/>
    <lineage>
        <taxon>Bacteria</taxon>
        <taxon>Bacillati</taxon>
        <taxon>Bacillota</taxon>
        <taxon>Clostridia</taxon>
        <taxon>Eubacteriales</taxon>
        <taxon>Oscillospiraceae</taxon>
        <taxon>Oscillospiraceae incertae sedis</taxon>
    </lineage>
</organism>
<dbReference type="Proteomes" id="UP000003340">
    <property type="component" value="Unassembled WGS sequence"/>
</dbReference>